<dbReference type="PANTHER" id="PTHR30204">
    <property type="entry name" value="REDOX-CYCLING DRUG-SENSING TRANSCRIPTIONAL ACTIVATOR SOXR"/>
    <property type="match status" value="1"/>
</dbReference>
<sequence length="245" mass="28323">MIYTTGELAKMCNVSVRTVQYYDQKGLLKPDRVENNRRYFSDKAKVRLEIINVLKEMDCSLKEIKVLLEEKDSIKTLKFLLKQKEEALEIQLAKQQEKLKQIQNLNHVISQNSEEPLSNVLKFNDISEGMIEMKHFRRNIMISAGFVGIVQYGSIAASIFKHNFKPIGIAAPFLLAYAAGISWMYYKKVSYVCPNCQHTFKPSFTQVMLANHTFKTRKLKCPNCGETHYCVEVLDNENLNELEQL</sequence>
<evidence type="ECO:0000256" key="2">
    <source>
        <dbReference type="SAM" id="Coils"/>
    </source>
</evidence>
<reference evidence="5 6" key="1">
    <citation type="submission" date="2018-11" db="EMBL/GenBank/DDBJ databases">
        <title>Genomic profiling of Staphylococcus species from a Poultry farm system in KwaZulu-Natal, South Africa.</title>
        <authorList>
            <person name="Amoako D.G."/>
            <person name="Somboro A.M."/>
            <person name="Abia A.L.K."/>
            <person name="Bester L.A."/>
            <person name="Essack S.Y."/>
        </authorList>
    </citation>
    <scope>NUCLEOTIDE SEQUENCE [LARGE SCALE GENOMIC DNA]</scope>
    <source>
        <strain evidence="5 6">SA11</strain>
    </source>
</reference>
<gene>
    <name evidence="5" type="ORF">EIG99_03335</name>
</gene>
<dbReference type="GO" id="GO:0003700">
    <property type="term" value="F:DNA-binding transcription factor activity"/>
    <property type="evidence" value="ECO:0007669"/>
    <property type="project" value="InterPro"/>
</dbReference>
<dbReference type="EMBL" id="RQTE01000061">
    <property type="protein sequence ID" value="RZI03503.1"/>
    <property type="molecule type" value="Genomic_DNA"/>
</dbReference>
<dbReference type="Pfam" id="PF13411">
    <property type="entry name" value="MerR_1"/>
    <property type="match status" value="1"/>
</dbReference>
<feature type="transmembrane region" description="Helical" evidence="3">
    <location>
        <begin position="140"/>
        <end position="160"/>
    </location>
</feature>
<dbReference type="Gene3D" id="1.10.1660.10">
    <property type="match status" value="1"/>
</dbReference>
<dbReference type="PRINTS" id="PR00040">
    <property type="entry name" value="HTHMERR"/>
</dbReference>
<keyword evidence="3" id="KW-0812">Transmembrane</keyword>
<keyword evidence="2" id="KW-0175">Coiled coil</keyword>
<accession>A0A4Q7CRR3</accession>
<evidence type="ECO:0000256" key="1">
    <source>
        <dbReference type="ARBA" id="ARBA00023125"/>
    </source>
</evidence>
<keyword evidence="3" id="KW-1133">Transmembrane helix</keyword>
<evidence type="ECO:0000259" key="4">
    <source>
        <dbReference type="PROSITE" id="PS50937"/>
    </source>
</evidence>
<protein>
    <submittedName>
        <fullName evidence="5">MerR family transcriptional regulator</fullName>
    </submittedName>
</protein>
<organism evidence="5 6">
    <name type="scientific">Staphylococcus condimenti</name>
    <dbReference type="NCBI Taxonomy" id="70255"/>
    <lineage>
        <taxon>Bacteria</taxon>
        <taxon>Bacillati</taxon>
        <taxon>Bacillota</taxon>
        <taxon>Bacilli</taxon>
        <taxon>Bacillales</taxon>
        <taxon>Staphylococcaceae</taxon>
        <taxon>Staphylococcus</taxon>
    </lineage>
</organism>
<dbReference type="SUPFAM" id="SSF46955">
    <property type="entry name" value="Putative DNA-binding domain"/>
    <property type="match status" value="1"/>
</dbReference>
<keyword evidence="3" id="KW-0472">Membrane</keyword>
<dbReference type="InterPro" id="IPR009061">
    <property type="entry name" value="DNA-bd_dom_put_sf"/>
</dbReference>
<proteinExistence type="predicted"/>
<dbReference type="CDD" id="cd01106">
    <property type="entry name" value="HTH_TipAL-Mta"/>
    <property type="match status" value="1"/>
</dbReference>
<keyword evidence="1" id="KW-0238">DNA-binding</keyword>
<dbReference type="AlphaFoldDB" id="A0A4Q7CRR3"/>
<dbReference type="RefSeq" id="WP_130135330.1">
    <property type="nucleotide sequence ID" value="NZ_RQTE01000061.1"/>
</dbReference>
<dbReference type="InterPro" id="IPR000551">
    <property type="entry name" value="MerR-type_HTH_dom"/>
</dbReference>
<dbReference type="PANTHER" id="PTHR30204:SF96">
    <property type="entry name" value="CHROMOSOME-ANCHORING PROTEIN RACA"/>
    <property type="match status" value="1"/>
</dbReference>
<evidence type="ECO:0000256" key="3">
    <source>
        <dbReference type="SAM" id="Phobius"/>
    </source>
</evidence>
<feature type="transmembrane region" description="Helical" evidence="3">
    <location>
        <begin position="166"/>
        <end position="186"/>
    </location>
</feature>
<name>A0A4Q7CRR3_9STAP</name>
<dbReference type="SMART" id="SM00422">
    <property type="entry name" value="HTH_MERR"/>
    <property type="match status" value="1"/>
</dbReference>
<dbReference type="GO" id="GO:0003677">
    <property type="term" value="F:DNA binding"/>
    <property type="evidence" value="ECO:0007669"/>
    <property type="project" value="UniProtKB-KW"/>
</dbReference>
<feature type="coiled-coil region" evidence="2">
    <location>
        <begin position="85"/>
        <end position="112"/>
    </location>
</feature>
<evidence type="ECO:0000313" key="6">
    <source>
        <dbReference type="Proteomes" id="UP000293854"/>
    </source>
</evidence>
<feature type="domain" description="HTH merR-type" evidence="4">
    <location>
        <begin position="1"/>
        <end position="70"/>
    </location>
</feature>
<dbReference type="InterPro" id="IPR047057">
    <property type="entry name" value="MerR_fam"/>
</dbReference>
<evidence type="ECO:0000313" key="5">
    <source>
        <dbReference type="EMBL" id="RZI03503.1"/>
    </source>
</evidence>
<dbReference type="Proteomes" id="UP000293854">
    <property type="component" value="Unassembled WGS sequence"/>
</dbReference>
<dbReference type="PROSITE" id="PS50937">
    <property type="entry name" value="HTH_MERR_2"/>
    <property type="match status" value="1"/>
</dbReference>
<comment type="caution">
    <text evidence="5">The sequence shown here is derived from an EMBL/GenBank/DDBJ whole genome shotgun (WGS) entry which is preliminary data.</text>
</comment>